<keyword evidence="2" id="KW-1185">Reference proteome</keyword>
<name>A0ABR2BVU4_9ROSI</name>
<proteinExistence type="predicted"/>
<evidence type="ECO:0000313" key="2">
    <source>
        <dbReference type="Proteomes" id="UP001472677"/>
    </source>
</evidence>
<sequence>MQPLVSFTTLRIRQVKHTLFLDLLPCMLCTAFNSTRPSLGKLLISLYIDVDWLRSGLRHSTNQRQSSIAHASMLFQLAKPKSFSLAKANQVDGSIVVLLTPSDLGRESWSRGQREIHV</sequence>
<dbReference type="EMBL" id="JBBPBM010000081">
    <property type="protein sequence ID" value="KAK8510775.1"/>
    <property type="molecule type" value="Genomic_DNA"/>
</dbReference>
<protein>
    <submittedName>
        <fullName evidence="1">Uncharacterized protein</fullName>
    </submittedName>
</protein>
<comment type="caution">
    <text evidence="1">The sequence shown here is derived from an EMBL/GenBank/DDBJ whole genome shotgun (WGS) entry which is preliminary data.</text>
</comment>
<organism evidence="1 2">
    <name type="scientific">Hibiscus sabdariffa</name>
    <name type="common">roselle</name>
    <dbReference type="NCBI Taxonomy" id="183260"/>
    <lineage>
        <taxon>Eukaryota</taxon>
        <taxon>Viridiplantae</taxon>
        <taxon>Streptophyta</taxon>
        <taxon>Embryophyta</taxon>
        <taxon>Tracheophyta</taxon>
        <taxon>Spermatophyta</taxon>
        <taxon>Magnoliopsida</taxon>
        <taxon>eudicotyledons</taxon>
        <taxon>Gunneridae</taxon>
        <taxon>Pentapetalae</taxon>
        <taxon>rosids</taxon>
        <taxon>malvids</taxon>
        <taxon>Malvales</taxon>
        <taxon>Malvaceae</taxon>
        <taxon>Malvoideae</taxon>
        <taxon>Hibiscus</taxon>
    </lineage>
</organism>
<evidence type="ECO:0000313" key="1">
    <source>
        <dbReference type="EMBL" id="KAK8510775.1"/>
    </source>
</evidence>
<dbReference type="Proteomes" id="UP001472677">
    <property type="component" value="Unassembled WGS sequence"/>
</dbReference>
<accession>A0ABR2BVU4</accession>
<reference evidence="1 2" key="1">
    <citation type="journal article" date="2024" name="G3 (Bethesda)">
        <title>Genome assembly of Hibiscus sabdariffa L. provides insights into metabolisms of medicinal natural products.</title>
        <authorList>
            <person name="Kim T."/>
        </authorList>
    </citation>
    <scope>NUCLEOTIDE SEQUENCE [LARGE SCALE GENOMIC DNA]</scope>
    <source>
        <strain evidence="1">TK-2024</strain>
        <tissue evidence="1">Old leaves</tissue>
    </source>
</reference>
<gene>
    <name evidence="1" type="ORF">V6N12_009617</name>
</gene>